<feature type="region of interest" description="Disordered" evidence="4">
    <location>
        <begin position="1909"/>
        <end position="1934"/>
    </location>
</feature>
<reference evidence="10" key="1">
    <citation type="submission" date="2012-01" db="EMBL/GenBank/DDBJ databases">
        <title>The Genome Sequence of Oreochromis niloticus (Nile Tilapia).</title>
        <authorList>
            <consortium name="Broad Institute Genome Assembly Team"/>
            <consortium name="Broad Institute Sequencing Platform"/>
            <person name="Di Palma F."/>
            <person name="Johnson J."/>
            <person name="Lander E.S."/>
            <person name="Lindblad-Toh K."/>
        </authorList>
    </citation>
    <scope>NUCLEOTIDE SEQUENCE [LARGE SCALE GENOMIC DNA]</scope>
</reference>
<evidence type="ECO:0000313" key="9">
    <source>
        <dbReference type="Ensembl" id="ENSONIP00000004050.2"/>
    </source>
</evidence>
<dbReference type="GO" id="GO:0006623">
    <property type="term" value="P:protein targeting to vacuole"/>
    <property type="evidence" value="ECO:0007669"/>
    <property type="project" value="TreeGrafter"/>
</dbReference>
<dbReference type="GeneTree" id="ENSGT00950000183083"/>
<feature type="region of interest" description="Disordered" evidence="4">
    <location>
        <begin position="782"/>
        <end position="807"/>
    </location>
</feature>
<evidence type="ECO:0000259" key="5">
    <source>
        <dbReference type="Pfam" id="PF12624"/>
    </source>
</evidence>
<keyword evidence="2" id="KW-0813">Transport</keyword>
<feature type="domain" description="Intermembrane lipid transfer protein VPS13-like C-terminal" evidence="8">
    <location>
        <begin position="3389"/>
        <end position="3503"/>
    </location>
</feature>
<evidence type="ECO:0000259" key="7">
    <source>
        <dbReference type="Pfam" id="PF25036"/>
    </source>
</evidence>
<feature type="domain" description="VPS13-like middle region" evidence="6">
    <location>
        <begin position="992"/>
        <end position="1274"/>
    </location>
</feature>
<dbReference type="GO" id="GO:0006869">
    <property type="term" value="P:lipid transport"/>
    <property type="evidence" value="ECO:0007669"/>
    <property type="project" value="UniProtKB-KW"/>
</dbReference>
<dbReference type="InterPro" id="IPR056747">
    <property type="entry name" value="VPS13-like_M"/>
</dbReference>
<dbReference type="InParanoid" id="I3J5B0"/>
<gene>
    <name evidence="9" type="primary">VPS13C</name>
    <name evidence="9" type="synonym">vps13c</name>
</gene>
<reference evidence="9" key="2">
    <citation type="submission" date="2025-08" db="UniProtKB">
        <authorList>
            <consortium name="Ensembl"/>
        </authorList>
    </citation>
    <scope>IDENTIFICATION</scope>
</reference>
<reference evidence="9" key="3">
    <citation type="submission" date="2025-09" db="UniProtKB">
        <authorList>
            <consortium name="Ensembl"/>
        </authorList>
    </citation>
    <scope>IDENTIFICATION</scope>
</reference>
<comment type="similarity">
    <text evidence="1">Belongs to the VPS13 family.</text>
</comment>
<feature type="compositionally biased region" description="Polar residues" evidence="4">
    <location>
        <begin position="1751"/>
        <end position="1762"/>
    </location>
</feature>
<dbReference type="PANTHER" id="PTHR16166:SF125">
    <property type="entry name" value="INTERMEMBRANE LIPID TRANSFER PROTEIN VPS13C"/>
    <property type="match status" value="1"/>
</dbReference>
<protein>
    <submittedName>
        <fullName evidence="9">Vacuolar protein sorting 13 homolog C</fullName>
    </submittedName>
</protein>
<feature type="domain" description="Chorein N-terminal" evidence="5">
    <location>
        <begin position="2"/>
        <end position="182"/>
    </location>
</feature>
<evidence type="ECO:0000256" key="4">
    <source>
        <dbReference type="SAM" id="MobiDB-lite"/>
    </source>
</evidence>
<dbReference type="OMA" id="SGWRPIR"/>
<dbReference type="GO" id="GO:0007005">
    <property type="term" value="P:mitochondrion organization"/>
    <property type="evidence" value="ECO:0007669"/>
    <property type="project" value="TreeGrafter"/>
</dbReference>
<dbReference type="PANTHER" id="PTHR16166">
    <property type="entry name" value="VACUOLAR PROTEIN SORTING-ASSOCIATED PROTEIN VPS13"/>
    <property type="match status" value="1"/>
</dbReference>
<sequence length="3521" mass="392434">MVFESLVSDLLNRFIGDYVENLDKSQLKIGIWGVCAFVFQSEFDVPFKVKAGQIGKLTLKIPWKNLYNDAVVATLEGLYLLVVPGATIKYDAAQEARYQQEVKQRELQRIEDALQMAALPKGRKKHKKHKKKVFYSLFLVVSDKTKEEKKDTFAEKLATQVIKNLQVNISSIHLRYEDDVSTDPGSDPGNGKVKVSQLMCALLKSLCAYWNVNSPIFYKGSWEDIVVMKSTRISPINIFLPEVFKPIFASAKICINPSAELELKSPKADLQLEVQSIAIEMTKPQYLTMVELLESIDCMVKNAPYRKFRPDVPVKGNAKVWWKYGFNSVMEVHVHPRSHMWSWSNIKHHRENLKAYKNAYKTKLLSQGKVSQETEQQVQVKVSLRLIHPGGGFFSSLFGKKAKKEEQAPEESKEPERLDQIMTAEEKEKLYTAIGYSGSSHNLALPKQYVAVIVNFQLLRTSVTVREEPNVPEILKVQMIDLKTKISQRPGAQAIRVETTLQHWYVTGLQQQGATPSLIASMGDSSSSLLSVLFELNPEESTGDQLLRVKSQPVEIIYDALTVNSIVDFFKTEKGLDLEVLTTATLSKLEEIKEKTATGLSHIIETRKVLDLRIELKPSYLLLPKSGFYSSTSDLIIVDFGCFQQSGIRSSTSSFSSLEEIMDRAYDRYSMKLSRVQVLYSKSGEAWKVARQQGSSFQHILQPMDLTLNLAKCMVEKDARMPRFKVSGELPLLHVKISDQKIHSVLELVDGIPLPNVDSSPSTPTQKVRLVQTVPLDLHPTLLDSMEMDSDEDTSEKSTDEDHQRSTVEDLTDVHFKFEVKEVLVELTRQVEQEKTFLSFSICHLGAEGKKRSFDLSVTSYLQRVMLDYCDLPGGTKQPLHLISSSEQGANLLKVEFIKADPSGPNFQTLFENTEQTLKVEFSSLDFLLHTKALLSTINYLNNAMPSQFSGDKEKDVKKQVEKTGKISKGAKDAGIFNFKLSAMLGCFHVEVCDDRRSIADIRVQGIDASVLVQPKETEVFARLRDIVVTDVNPNTIHRKAVSIMGEEVFSFKLSLFPGATEGDGYGDMSKVDGKVTLRLGCIHIIYLHNFLMSLLMFVDNFQTAKEALSAATAQAAEKAASSVRDFAQKSFRLSMDIKLKAPLIIIPQSSTSYNALVVDLGLITVGNSFSLQPAEGFPLPAVVEKMDVQLTQLKLSRTTLKRDFSLPDIEILQPINLELLVTRNLAASWFSKIPGVQVQGVLRSLNMSLGEEDLGVLMKILVENIGEGNKEHSMDVKRQVAQDTKFCIHCCSNVLALCCHLNVFSASSLKVLLTLKKPKEQKESPFLVFHVAHMGINTKVRKYDMCAATYIRKIALKCLEFKGQSVTAHQGLLTQVCLYWFLWLCVTFTSLDVMLHTEALLSAINFLSTALSSGGSVPSPEKESDLKLNVMFYVSPAAALVSPVDSQVIDLKVVMALGAFNVLVCDQSCNMADIKIQGIDGSLLMQGPQTHISGGLRDFIVLNVDPKSFHKKAISIVGNEVFSFSMSLTPNATEGAGYTDTSKTDGKVKLNVGCIQVVYLHKFFMSLLNFTNNFQTAKEALSAATAQAAEKAASSVRDLAQKSFRLSMDINLKAPLVIIPQSSTSYNALEVDLGLITVGNSFSLLDVTGCPLPAVIDNMDVQLTKVKLSRTCLEPDSKQPSRELLEPVNLHLNIKRNLAASWYKKMAAVVIDGDLKPMKVKLSQDDLKVLLRILMENLGEAGGPEPTAARQETSLQVQAPGTTPTEDDETLETVKFNFNIESLGLVLYLDPKQSSDLQDQQDLRLGEFALHLLKTSGKILNNGSMEVSTVLTACTLDDLRTGMERVTSRMVRQRDEDSSGDTIDVTYRQSAAEREVVAVLQKLYLCASVEFLMAVGDFFLQALPQSSAPTATSAPSDRLQLRQTTEPQADPKTASSVKTRLRAVVVDPEVVFVANLMKADAPALVASFQCDFTLQAEEDGTQNMRANLRELKVLACPFIQNKEDKAVTTVRVCLFFAVCRFWGRNCVFHLQISPFILNTVTTITAAMTAKQKDQQCEASKPDVSGLWSVMNIYNCNYWFLGVDQATEVTESFREPDGRNEGETVVGPQVVQVTLESGLGHRTVPLLLAESSFNGSAKNWSSLLQLRADMTLEVNYFNETHAVWEPLLERVDGVMLFLLLQMKNNPIHDKSPVHGDDFIFLPEPRTVVNICSKDTMNVTISKCCLNVFQNLAKAFSEGTTSTFDYSLKEKAPFTIRNSLGIPLIVDHSANLRLVGSPGQGKLHELPLPVQPHHRSDVLTCSLLVLLPSGYSEITNIAVDKPGRRLYNIRGPDLQEAISVLLQIDAVEGNKVITVRSPLQIKNHFSVPFTILKYSPQTRALQVIGQAEPETEFHVTLETYRSQLFLQPAGELTGQYAPSSTCISWKEQVHRSSEVGSVLQCPASESSLLPLMVSTLAVPDDLRHITSHGEEDWDPAYVIHLHPMATLRNLLPYTIRYMMEVTLTLREGSTSDLLNARVSGEIVSLVLMRYQGRDWHGHIRIEKEMPEFLAICLTCDSDINMTVDINVHVTRTASRLLLSLFSPYWIINKTSRVLQYKAEDISVKHPADYRDIILFSFKKKNMFSKCKLQLCVSTSSWSDGFSLDTVGSYGCVRCPANHMDFWVGVSIQMSSFKLTRIVTMSPFYTLVNKSSYELEVGEVSSQTKWHYISSTECLPLWPENGSGKLCVRVVGSESTSRSFFFNKQDNGTLLKMEMCGGIIVDVNLSNHSTVISFSDYYEGAAPALLVNHTPWATISYRQSGSSDFHDLKPSETRRFAWDDPTGVRMLRWECRDHSGELDLLKDDVGQFSYDSQSQIHWVSFLDGRQRVLIFTEDVGVVTKARQAEELEQSDQEVKVLLQNLGLSLINNSKRQEIAYIGITSSGVVWEMKPKNRWKPFNNKNISLLEKAYQNQLSGKSAGGWIRLENLEVNLSGATMMMRQPSSCQVRRNFLSGIQVEFKQSVHQRSLRAQLHWLQVDNQLPGAIFPIVFNPVLPPKSIALDTEPKPFIDVSIITRFNQHSNVMQFKYFMALVQEMAVKIDQGFLGAILALFTPAADPQADSEKSGLIEQDLQGLQAELMEASRTDASGLSYFEYFHISPIKVKTHSLMLSRGQAIQSLNLLLKSIGATLTDVDDIIFKLAFFEVKHQFYSKEKLTGVVARHYTEQFLKQMYVLVLGLDVLGNPFGLIRGLSEGVEAFFYEPFQGAVQGPEEFAEGFAIGVRSLLGHTVGGAAGMVSKITGSVGKGLAAITMDKEYQQKRREEMNRPPKDFGESLAKGGKGLLKGVVGGVTGIVTKPVEGAKKEGAAGFFKGIGKGLVGVVARPTGGIVDMASSTFQGIQRAAEATEEVTKLRPVRLIREDGIIRPYDLTESQGFDLFQIKQLEGEVFRDHCQYPGHRKTNIIVTNRRVLCVKEIEFVGHFNKEWECLYENFYRPPAVVGSELKIYSKQKLSFSKRDGQESVRSVQLNDPNTAQVLCVCLFGGR</sequence>
<proteinExistence type="inferred from homology"/>
<dbReference type="HOGENOM" id="CLU_000135_1_1_1"/>
<feature type="compositionally biased region" description="Polar residues" evidence="4">
    <location>
        <begin position="1922"/>
        <end position="1934"/>
    </location>
</feature>
<dbReference type="GO" id="GO:0045053">
    <property type="term" value="P:protein retention in Golgi apparatus"/>
    <property type="evidence" value="ECO:0007669"/>
    <property type="project" value="TreeGrafter"/>
</dbReference>
<keyword evidence="3" id="KW-0445">Lipid transport</keyword>
<organism evidence="9 10">
    <name type="scientific">Oreochromis niloticus</name>
    <name type="common">Nile tilapia</name>
    <name type="synonym">Tilapia nilotica</name>
    <dbReference type="NCBI Taxonomy" id="8128"/>
    <lineage>
        <taxon>Eukaryota</taxon>
        <taxon>Metazoa</taxon>
        <taxon>Chordata</taxon>
        <taxon>Craniata</taxon>
        <taxon>Vertebrata</taxon>
        <taxon>Euteleostomi</taxon>
        <taxon>Actinopterygii</taxon>
        <taxon>Neopterygii</taxon>
        <taxon>Teleostei</taxon>
        <taxon>Neoteleostei</taxon>
        <taxon>Acanthomorphata</taxon>
        <taxon>Ovalentaria</taxon>
        <taxon>Cichlomorphae</taxon>
        <taxon>Cichliformes</taxon>
        <taxon>Cichlidae</taxon>
        <taxon>African cichlids</taxon>
        <taxon>Pseudocrenilabrinae</taxon>
        <taxon>Oreochromini</taxon>
        <taxon>Oreochromis</taxon>
    </lineage>
</organism>
<feature type="domain" description="Vacuolar protein sorting-associated protein 13 VPS13 adaptor binding" evidence="7">
    <location>
        <begin position="2306"/>
        <end position="2821"/>
    </location>
</feature>
<evidence type="ECO:0000259" key="6">
    <source>
        <dbReference type="Pfam" id="PF25033"/>
    </source>
</evidence>
<dbReference type="InterPro" id="IPR026854">
    <property type="entry name" value="VPS13_N"/>
</dbReference>
<feature type="region of interest" description="Disordered" evidence="4">
    <location>
        <begin position="1742"/>
        <end position="1768"/>
    </location>
</feature>
<evidence type="ECO:0000256" key="1">
    <source>
        <dbReference type="ARBA" id="ARBA00006545"/>
    </source>
</evidence>
<feature type="domain" description="VPS13-like middle region" evidence="6">
    <location>
        <begin position="1464"/>
        <end position="2236"/>
    </location>
</feature>
<evidence type="ECO:0000259" key="8">
    <source>
        <dbReference type="Pfam" id="PF25037"/>
    </source>
</evidence>
<feature type="domain" description="Chorein N-terminal" evidence="5">
    <location>
        <begin position="377"/>
        <end position="756"/>
    </location>
</feature>
<feature type="compositionally biased region" description="Basic and acidic residues" evidence="4">
    <location>
        <begin position="795"/>
        <end position="807"/>
    </location>
</feature>
<keyword evidence="10" id="KW-1185">Reference proteome</keyword>
<dbReference type="Pfam" id="PF12624">
    <property type="entry name" value="VPS13_N"/>
    <property type="match status" value="2"/>
</dbReference>
<dbReference type="Proteomes" id="UP000005207">
    <property type="component" value="Linkage group LG1"/>
</dbReference>
<evidence type="ECO:0000256" key="3">
    <source>
        <dbReference type="ARBA" id="ARBA00023055"/>
    </source>
</evidence>
<dbReference type="InterPro" id="IPR009543">
    <property type="entry name" value="VPS13_VAB"/>
</dbReference>
<dbReference type="Ensembl" id="ENSONIT00000004051.2">
    <property type="protein sequence ID" value="ENSONIP00000004050.2"/>
    <property type="gene ID" value="ENSONIG00000003225.2"/>
</dbReference>
<evidence type="ECO:0000256" key="2">
    <source>
        <dbReference type="ARBA" id="ARBA00022448"/>
    </source>
</evidence>
<dbReference type="Pfam" id="PF25036">
    <property type="entry name" value="VPS13_VAB"/>
    <property type="match status" value="1"/>
</dbReference>
<dbReference type="InterPro" id="IPR056748">
    <property type="entry name" value="VPS13-like_C"/>
</dbReference>
<dbReference type="InterPro" id="IPR026847">
    <property type="entry name" value="VPS13"/>
</dbReference>
<dbReference type="Pfam" id="PF25033">
    <property type="entry name" value="VPS13_M"/>
    <property type="match status" value="2"/>
</dbReference>
<dbReference type="Pfam" id="PF25037">
    <property type="entry name" value="VPS13_C"/>
    <property type="match status" value="1"/>
</dbReference>
<evidence type="ECO:0000313" key="10">
    <source>
        <dbReference type="Proteomes" id="UP000005207"/>
    </source>
</evidence>
<accession>I3J5B0</accession>
<name>I3J5B0_ORENI</name>